<dbReference type="OrthoDB" id="1930353at2759"/>
<reference evidence="3" key="2">
    <citation type="journal article" date="2022" name="Hortic Res">
        <title>The genome of Dioscorea zingiberensis sheds light on the biosynthesis, origin and evolution of the medicinally important diosgenin saponins.</title>
        <authorList>
            <person name="Li Y."/>
            <person name="Tan C."/>
            <person name="Li Z."/>
            <person name="Guo J."/>
            <person name="Li S."/>
            <person name="Chen X."/>
            <person name="Wang C."/>
            <person name="Dai X."/>
            <person name="Yang H."/>
            <person name="Song W."/>
            <person name="Hou L."/>
            <person name="Xu J."/>
            <person name="Tong Z."/>
            <person name="Xu A."/>
            <person name="Yuan X."/>
            <person name="Wang W."/>
            <person name="Yang Q."/>
            <person name="Chen L."/>
            <person name="Sun Z."/>
            <person name="Wang K."/>
            <person name="Pan B."/>
            <person name="Chen J."/>
            <person name="Bao Y."/>
            <person name="Liu F."/>
            <person name="Qi X."/>
            <person name="Gang D.R."/>
            <person name="Wen J."/>
            <person name="Li J."/>
        </authorList>
    </citation>
    <scope>NUCLEOTIDE SEQUENCE</scope>
    <source>
        <strain evidence="3">Dzin_1.0</strain>
    </source>
</reference>
<evidence type="ECO:0000313" key="4">
    <source>
        <dbReference type="Proteomes" id="UP001085076"/>
    </source>
</evidence>
<keyword evidence="1" id="KW-0812">Transmembrane</keyword>
<name>A0A9D5D3N7_9LILI</name>
<evidence type="ECO:0000256" key="1">
    <source>
        <dbReference type="SAM" id="Phobius"/>
    </source>
</evidence>
<evidence type="ECO:0000313" key="3">
    <source>
        <dbReference type="EMBL" id="KAJ0984009.1"/>
    </source>
</evidence>
<dbReference type="InterPro" id="IPR056059">
    <property type="entry name" value="DUF7642"/>
</dbReference>
<keyword evidence="1" id="KW-0472">Membrane</keyword>
<dbReference type="PANTHER" id="PTHR35410:SF1">
    <property type="entry name" value="EXPRESSED PROTEIN"/>
    <property type="match status" value="1"/>
</dbReference>
<dbReference type="Pfam" id="PF24649">
    <property type="entry name" value="DUF7642"/>
    <property type="match status" value="1"/>
</dbReference>
<feature type="transmembrane region" description="Helical" evidence="1">
    <location>
        <begin position="51"/>
        <end position="72"/>
    </location>
</feature>
<reference evidence="3" key="1">
    <citation type="submission" date="2021-03" db="EMBL/GenBank/DDBJ databases">
        <authorList>
            <person name="Li Z."/>
            <person name="Yang C."/>
        </authorList>
    </citation>
    <scope>NUCLEOTIDE SEQUENCE</scope>
    <source>
        <strain evidence="3">Dzin_1.0</strain>
        <tissue evidence="3">Leaf</tissue>
    </source>
</reference>
<dbReference type="Proteomes" id="UP001085076">
    <property type="component" value="Miscellaneous, Linkage group lg01"/>
</dbReference>
<evidence type="ECO:0000259" key="2">
    <source>
        <dbReference type="Pfam" id="PF24649"/>
    </source>
</evidence>
<comment type="caution">
    <text evidence="3">The sequence shown here is derived from an EMBL/GenBank/DDBJ whole genome shotgun (WGS) entry which is preliminary data.</text>
</comment>
<organism evidence="3 4">
    <name type="scientific">Dioscorea zingiberensis</name>
    <dbReference type="NCBI Taxonomy" id="325984"/>
    <lineage>
        <taxon>Eukaryota</taxon>
        <taxon>Viridiplantae</taxon>
        <taxon>Streptophyta</taxon>
        <taxon>Embryophyta</taxon>
        <taxon>Tracheophyta</taxon>
        <taxon>Spermatophyta</taxon>
        <taxon>Magnoliopsida</taxon>
        <taxon>Liliopsida</taxon>
        <taxon>Dioscoreales</taxon>
        <taxon>Dioscoreaceae</taxon>
        <taxon>Dioscorea</taxon>
    </lineage>
</organism>
<keyword evidence="4" id="KW-1185">Reference proteome</keyword>
<feature type="domain" description="DUF7642" evidence="2">
    <location>
        <begin position="81"/>
        <end position="179"/>
    </location>
</feature>
<dbReference type="EMBL" id="JAGGNH010000001">
    <property type="protein sequence ID" value="KAJ0984009.1"/>
    <property type="molecule type" value="Genomic_DNA"/>
</dbReference>
<keyword evidence="1" id="KW-1133">Transmembrane helix</keyword>
<accession>A0A9D5D3N7</accession>
<protein>
    <recommendedName>
        <fullName evidence="2">DUF7642 domain-containing protein</fullName>
    </recommendedName>
</protein>
<dbReference type="PANTHER" id="PTHR35410">
    <property type="entry name" value="EXPRESSED PROTEIN"/>
    <property type="match status" value="1"/>
</dbReference>
<proteinExistence type="predicted"/>
<dbReference type="AlphaFoldDB" id="A0A9D5D3N7"/>
<gene>
    <name evidence="3" type="ORF">J5N97_002365</name>
</gene>
<sequence length="252" mass="28316">MASGDQAVEIESLERSLLIEGSGADEDGTILYNASFEEMEDNYVNYHTTRWVLYSLLLVLAWGIGLVMLLYLPIRRFVLRKDFQSRKLYVSSDAIVYKVTKPVIFPCFGILKREKHVLLLSVADIVVEQGYLQSFYGIYSIRIENVGVRNPASDDVQIQGIANPRAFRKAVRTLLSSMRKETLGQQTSMIEGTHSFDSGHPPGALMTPRTSRSNGCFSSSGFILQRLEEVGNSVKRVQALIEKQNQHSDTTM</sequence>